<evidence type="ECO:0000313" key="1">
    <source>
        <dbReference type="EMBL" id="VFK03102.1"/>
    </source>
</evidence>
<dbReference type="Gene3D" id="2.60.40.10">
    <property type="entry name" value="Immunoglobulins"/>
    <property type="match status" value="1"/>
</dbReference>
<dbReference type="EMBL" id="CAADFG010000307">
    <property type="protein sequence ID" value="VFK03102.1"/>
    <property type="molecule type" value="Genomic_DNA"/>
</dbReference>
<sequence>MQFPRKESDILSLAQEMVTGFDIHTEVYPAPLVSSADLTANVEAYHAARGAEMTARAEWEQTVAAYRVERLDPHADETNWEEVGTSTDLEATITKQERGRRFKFRVLAFNRAGTGEASNTVAATL</sequence>
<dbReference type="EMBL" id="CAADFI010000341">
    <property type="protein sequence ID" value="VFK03274.1"/>
    <property type="molecule type" value="Genomic_DNA"/>
</dbReference>
<accession>A0A450VLS4</accession>
<dbReference type="InterPro" id="IPR036116">
    <property type="entry name" value="FN3_sf"/>
</dbReference>
<dbReference type="InterPro" id="IPR003961">
    <property type="entry name" value="FN3_dom"/>
</dbReference>
<dbReference type="EMBL" id="CAADFJ010000300">
    <property type="protein sequence ID" value="VFK05762.1"/>
    <property type="molecule type" value="Genomic_DNA"/>
</dbReference>
<dbReference type="AlphaFoldDB" id="A0A450VLS4"/>
<dbReference type="CDD" id="cd00063">
    <property type="entry name" value="FN3"/>
    <property type="match status" value="1"/>
</dbReference>
<proteinExistence type="predicted"/>
<name>A0A450VLS4_9GAMM</name>
<evidence type="ECO:0000313" key="3">
    <source>
        <dbReference type="EMBL" id="VFK05762.1"/>
    </source>
</evidence>
<protein>
    <recommendedName>
        <fullName evidence="4">Fibronectin type-III domain-containing protein</fullName>
    </recommendedName>
</protein>
<reference evidence="3" key="1">
    <citation type="submission" date="2019-02" db="EMBL/GenBank/DDBJ databases">
        <authorList>
            <person name="Gruber-Vodicka R. H."/>
            <person name="Seah K. B. B."/>
        </authorList>
    </citation>
    <scope>NUCLEOTIDE SEQUENCE</scope>
    <source>
        <strain evidence="3">BECK_SA2B12</strain>
        <strain evidence="1">BECK_SA2B15</strain>
        <strain evidence="2">BECK_SA2B20</strain>
    </source>
</reference>
<evidence type="ECO:0000313" key="2">
    <source>
        <dbReference type="EMBL" id="VFK03274.1"/>
    </source>
</evidence>
<organism evidence="3">
    <name type="scientific">Candidatus Kentrum eta</name>
    <dbReference type="NCBI Taxonomy" id="2126337"/>
    <lineage>
        <taxon>Bacteria</taxon>
        <taxon>Pseudomonadati</taxon>
        <taxon>Pseudomonadota</taxon>
        <taxon>Gammaproteobacteria</taxon>
        <taxon>Candidatus Kentrum</taxon>
    </lineage>
</organism>
<dbReference type="InterPro" id="IPR013783">
    <property type="entry name" value="Ig-like_fold"/>
</dbReference>
<gene>
    <name evidence="1" type="ORF">BECKH772A_GA0070896_103072</name>
    <name evidence="2" type="ORF">BECKH772B_GA0070898_103412</name>
    <name evidence="3" type="ORF">BECKH772C_GA0070978_103002</name>
</gene>
<evidence type="ECO:0008006" key="4">
    <source>
        <dbReference type="Google" id="ProtNLM"/>
    </source>
</evidence>
<dbReference type="SUPFAM" id="SSF49265">
    <property type="entry name" value="Fibronectin type III"/>
    <property type="match status" value="1"/>
</dbReference>